<gene>
    <name evidence="1" type="ORF">KME28_13585</name>
</gene>
<accession>A0A9E3H842</accession>
<name>A0A9E3H842_9NOST</name>
<dbReference type="EMBL" id="JAHHHW010000091">
    <property type="protein sequence ID" value="MBW4432724.1"/>
    <property type="molecule type" value="Genomic_DNA"/>
</dbReference>
<evidence type="ECO:0000313" key="1">
    <source>
        <dbReference type="EMBL" id="MBW4432724.1"/>
    </source>
</evidence>
<dbReference type="Pfam" id="PF14105">
    <property type="entry name" value="DUF4278"/>
    <property type="match status" value="1"/>
</dbReference>
<organism evidence="1 2">
    <name type="scientific">Pelatocladus maniniholoensis HA4357-MV3</name>
    <dbReference type="NCBI Taxonomy" id="1117104"/>
    <lineage>
        <taxon>Bacteria</taxon>
        <taxon>Bacillati</taxon>
        <taxon>Cyanobacteriota</taxon>
        <taxon>Cyanophyceae</taxon>
        <taxon>Nostocales</taxon>
        <taxon>Nostocaceae</taxon>
        <taxon>Pelatocladus</taxon>
    </lineage>
</organism>
<reference evidence="1" key="1">
    <citation type="submission" date="2021-05" db="EMBL/GenBank/DDBJ databases">
        <authorList>
            <person name="Pietrasiak N."/>
            <person name="Ward R."/>
            <person name="Stajich J.E."/>
            <person name="Kurbessoian T."/>
        </authorList>
    </citation>
    <scope>NUCLEOTIDE SEQUENCE</scope>
    <source>
        <strain evidence="1">HA4357-MV3</strain>
    </source>
</reference>
<sequence length="61" mass="7516">MQLTYRTANYESNPYETYITEEYRIGLYRGVKARFHLPKVVKQQQLPRQLKYRGISYVNWR</sequence>
<dbReference type="InterPro" id="IPR025458">
    <property type="entry name" value="DUF4278"/>
</dbReference>
<comment type="caution">
    <text evidence="1">The sequence shown here is derived from an EMBL/GenBank/DDBJ whole genome shotgun (WGS) entry which is preliminary data.</text>
</comment>
<reference evidence="1" key="2">
    <citation type="journal article" date="2022" name="Microbiol. Resour. Announc.">
        <title>Metagenome Sequencing to Explore Phylogenomics of Terrestrial Cyanobacteria.</title>
        <authorList>
            <person name="Ward R.D."/>
            <person name="Stajich J.E."/>
            <person name="Johansen J.R."/>
            <person name="Huntemann M."/>
            <person name="Clum A."/>
            <person name="Foster B."/>
            <person name="Foster B."/>
            <person name="Roux S."/>
            <person name="Palaniappan K."/>
            <person name="Varghese N."/>
            <person name="Mukherjee S."/>
            <person name="Reddy T.B.K."/>
            <person name="Daum C."/>
            <person name="Copeland A."/>
            <person name="Chen I.A."/>
            <person name="Ivanova N.N."/>
            <person name="Kyrpides N.C."/>
            <person name="Shapiro N."/>
            <person name="Eloe-Fadrosh E.A."/>
            <person name="Pietrasiak N."/>
        </authorList>
    </citation>
    <scope>NUCLEOTIDE SEQUENCE</scope>
    <source>
        <strain evidence="1">HA4357-MV3</strain>
    </source>
</reference>
<protein>
    <submittedName>
        <fullName evidence="1">DUF4278 domain-containing protein</fullName>
    </submittedName>
</protein>
<dbReference type="Proteomes" id="UP000813215">
    <property type="component" value="Unassembled WGS sequence"/>
</dbReference>
<dbReference type="AlphaFoldDB" id="A0A9E3H842"/>
<proteinExistence type="predicted"/>
<evidence type="ECO:0000313" key="2">
    <source>
        <dbReference type="Proteomes" id="UP000813215"/>
    </source>
</evidence>